<dbReference type="Pfam" id="PF01391">
    <property type="entry name" value="Collagen"/>
    <property type="match status" value="1"/>
</dbReference>
<protein>
    <recommendedName>
        <fullName evidence="5">Fibrillar collagen NC1 domain-containing protein</fullName>
    </recommendedName>
</protein>
<proteinExistence type="predicted"/>
<keyword evidence="2" id="KW-0964">Secreted</keyword>
<evidence type="ECO:0000313" key="7">
    <source>
        <dbReference type="EMBL" id="CAF3637629.1"/>
    </source>
</evidence>
<evidence type="ECO:0000259" key="5">
    <source>
        <dbReference type="PROSITE" id="PS51461"/>
    </source>
</evidence>
<comment type="caution">
    <text evidence="6">The sequence shown here is derived from an EMBL/GenBank/DDBJ whole genome shotgun (WGS) entry which is preliminary data.</text>
</comment>
<dbReference type="AlphaFoldDB" id="A0A8S2D1C5"/>
<dbReference type="EMBL" id="CAJOBA010002265">
    <property type="protein sequence ID" value="CAF3637629.1"/>
    <property type="molecule type" value="Genomic_DNA"/>
</dbReference>
<dbReference type="EMBL" id="CAJNOK010002265">
    <property type="protein sequence ID" value="CAF0852414.1"/>
    <property type="molecule type" value="Genomic_DNA"/>
</dbReference>
<feature type="compositionally biased region" description="Basic and acidic residues" evidence="4">
    <location>
        <begin position="36"/>
        <end position="53"/>
    </location>
</feature>
<evidence type="ECO:0000313" key="8">
    <source>
        <dbReference type="Proteomes" id="UP000677228"/>
    </source>
</evidence>
<evidence type="ECO:0000256" key="1">
    <source>
        <dbReference type="ARBA" id="ARBA00004613"/>
    </source>
</evidence>
<name>A0A8S2D1C5_9BILA</name>
<evidence type="ECO:0000256" key="3">
    <source>
        <dbReference type="ARBA" id="ARBA00023119"/>
    </source>
</evidence>
<dbReference type="Proteomes" id="UP000677228">
    <property type="component" value="Unassembled WGS sequence"/>
</dbReference>
<organism evidence="6 8">
    <name type="scientific">Didymodactylos carnosus</name>
    <dbReference type="NCBI Taxonomy" id="1234261"/>
    <lineage>
        <taxon>Eukaryota</taxon>
        <taxon>Metazoa</taxon>
        <taxon>Spiralia</taxon>
        <taxon>Gnathifera</taxon>
        <taxon>Rotifera</taxon>
        <taxon>Eurotatoria</taxon>
        <taxon>Bdelloidea</taxon>
        <taxon>Philodinida</taxon>
        <taxon>Philodinidae</taxon>
        <taxon>Didymodactylos</taxon>
    </lineage>
</organism>
<keyword evidence="3" id="KW-0176">Collagen</keyword>
<dbReference type="InterPro" id="IPR000885">
    <property type="entry name" value="Fib_collagen_C"/>
</dbReference>
<reference evidence="6" key="1">
    <citation type="submission" date="2021-02" db="EMBL/GenBank/DDBJ databases">
        <authorList>
            <person name="Nowell W R."/>
        </authorList>
    </citation>
    <scope>NUCLEOTIDE SEQUENCE</scope>
</reference>
<feature type="region of interest" description="Disordered" evidence="4">
    <location>
        <begin position="1"/>
        <end position="115"/>
    </location>
</feature>
<comment type="subcellular location">
    <subcellularLocation>
        <location evidence="1">Secreted</location>
    </subcellularLocation>
</comment>
<accession>A0A8S2D1C5</accession>
<dbReference type="PANTHER" id="PTHR24637">
    <property type="entry name" value="COLLAGEN"/>
    <property type="match status" value="1"/>
</dbReference>
<dbReference type="SMART" id="SM00038">
    <property type="entry name" value="COLFI"/>
    <property type="match status" value="1"/>
</dbReference>
<dbReference type="GO" id="GO:0005576">
    <property type="term" value="C:extracellular region"/>
    <property type="evidence" value="ECO:0007669"/>
    <property type="project" value="UniProtKB-SubCell"/>
</dbReference>
<sequence>MENGERGIQGQKGELGPRGPKGHQGQAGPPGPAGERGPKGDRGPRGDPGDVGEKGPQGIPGTNGQVGGVGQPGPPGMTGLQGPKGSDGPRGAKGDQGPAGQPGPPGPPGEVLLPNDMNMFSQQTDRGSSRLRREDTFRVNIQVPDKDHIGTTLLGLLKNIENKLKSLESPLGTKSSPIRACHDLSEKSATGKYWIDPNHGSISDAIEVNCIMEFGQKKTCIDPVGNTASIDYGPLSQLRFLRVLHSRAAQNFTYICENSVALYDKKRKNKDLALSFVSIDDTQYSAADLLKIEVNDNCQDHRNGTTDFLLETDNTNVLPIIDFIPKDYGTNIKRFGFKTSQFFIPFEFDDE</sequence>
<evidence type="ECO:0000313" key="6">
    <source>
        <dbReference type="EMBL" id="CAF0852414.1"/>
    </source>
</evidence>
<evidence type="ECO:0000256" key="4">
    <source>
        <dbReference type="SAM" id="MobiDB-lite"/>
    </source>
</evidence>
<feature type="domain" description="Fibrillar collagen NC1" evidence="5">
    <location>
        <begin position="151"/>
        <end position="345"/>
    </location>
</feature>
<evidence type="ECO:0000256" key="2">
    <source>
        <dbReference type="ARBA" id="ARBA00022525"/>
    </source>
</evidence>
<dbReference type="Proteomes" id="UP000682733">
    <property type="component" value="Unassembled WGS sequence"/>
</dbReference>
<dbReference type="Pfam" id="PF01410">
    <property type="entry name" value="COLFI"/>
    <property type="match status" value="2"/>
</dbReference>
<dbReference type="GO" id="GO:0005201">
    <property type="term" value="F:extracellular matrix structural constituent"/>
    <property type="evidence" value="ECO:0007669"/>
    <property type="project" value="InterPro"/>
</dbReference>
<dbReference type="GO" id="GO:0005581">
    <property type="term" value="C:collagen trimer"/>
    <property type="evidence" value="ECO:0007669"/>
    <property type="project" value="UniProtKB-KW"/>
</dbReference>
<dbReference type="Gene3D" id="2.60.120.1000">
    <property type="match status" value="2"/>
</dbReference>
<dbReference type="PROSITE" id="PS51461">
    <property type="entry name" value="NC1_FIB"/>
    <property type="match status" value="1"/>
</dbReference>
<gene>
    <name evidence="6" type="ORF">OVA965_LOCUS7215</name>
    <name evidence="7" type="ORF">TMI583_LOCUS7211</name>
</gene>
<dbReference type="InterPro" id="IPR008160">
    <property type="entry name" value="Collagen"/>
</dbReference>